<dbReference type="PANTHER" id="PTHR12358">
    <property type="entry name" value="SPHINGOSINE KINASE"/>
    <property type="match status" value="1"/>
</dbReference>
<dbReference type="NCBIfam" id="TIGR00147">
    <property type="entry name" value="YegS/Rv2252/BmrU family lipid kinase"/>
    <property type="match status" value="1"/>
</dbReference>
<dbReference type="GO" id="GO:0008654">
    <property type="term" value="P:phospholipid biosynthetic process"/>
    <property type="evidence" value="ECO:0007669"/>
    <property type="project" value="UniProtKB-KW"/>
</dbReference>
<keyword evidence="4" id="KW-0808">Transferase</keyword>
<dbReference type="InterPro" id="IPR005218">
    <property type="entry name" value="Diacylglycerol/lipid_kinase"/>
</dbReference>
<dbReference type="OrthoDB" id="142078at2"/>
<evidence type="ECO:0000256" key="8">
    <source>
        <dbReference type="ARBA" id="ARBA00023098"/>
    </source>
</evidence>
<evidence type="ECO:0000256" key="10">
    <source>
        <dbReference type="ARBA" id="ARBA00023264"/>
    </source>
</evidence>
<accession>A0A1D7QV88</accession>
<sequence>MYNKGLLIYNEHAGNQDKYNQIGEAVKAITPYVRALTIQKSEAPGDIEQIAAEKGVEMDIVFVMGGDGTLHEAINGIAPLKERPVIGILPAGTSNDFARSIGVPIHVKNAALLAGQGKETAVDLGQINERYFINFAGVGLVTQVSENIDENLKQTTGPFSYMYSALKTVQETSQPFRYKIIDDENQQHAGTAVMIAVLNGKSIGTTEIPFANEMPDQGSMKLVIVREAGLHLFREWLQFKVKPESPQEEPSIEVYDTASFTLTTEDKMDVDTDGETYQESHFVFQALPAYIRFLIPLE</sequence>
<evidence type="ECO:0000256" key="3">
    <source>
        <dbReference type="ARBA" id="ARBA00022516"/>
    </source>
</evidence>
<dbReference type="InterPro" id="IPR001206">
    <property type="entry name" value="Diacylglycerol_kinase_cat_dom"/>
</dbReference>
<dbReference type="KEGG" id="bbev:BBEV_1564"/>
<dbReference type="InterPro" id="IPR050187">
    <property type="entry name" value="Lipid_Phosphate_FormReg"/>
</dbReference>
<dbReference type="PROSITE" id="PS50146">
    <property type="entry name" value="DAGK"/>
    <property type="match status" value="1"/>
</dbReference>
<evidence type="ECO:0000259" key="11">
    <source>
        <dbReference type="PROSITE" id="PS50146"/>
    </source>
</evidence>
<keyword evidence="5" id="KW-0547">Nucleotide-binding</keyword>
<protein>
    <submittedName>
        <fullName evidence="12">Transcription regulator (Contains diacylglycerol kinase catalytic domain)</fullName>
    </submittedName>
</protein>
<evidence type="ECO:0000256" key="5">
    <source>
        <dbReference type="ARBA" id="ARBA00022741"/>
    </source>
</evidence>
<dbReference type="Proteomes" id="UP000094463">
    <property type="component" value="Chromosome"/>
</dbReference>
<keyword evidence="7" id="KW-0067">ATP-binding</keyword>
<dbReference type="SUPFAM" id="SSF111331">
    <property type="entry name" value="NAD kinase/diacylglycerol kinase-like"/>
    <property type="match status" value="1"/>
</dbReference>
<dbReference type="Gene3D" id="3.40.50.10330">
    <property type="entry name" value="Probable inorganic polyphosphate/atp-NAD kinase, domain 1"/>
    <property type="match status" value="1"/>
</dbReference>
<dbReference type="Pfam" id="PF19279">
    <property type="entry name" value="YegS_C"/>
    <property type="match status" value="1"/>
</dbReference>
<evidence type="ECO:0000256" key="2">
    <source>
        <dbReference type="ARBA" id="ARBA00005983"/>
    </source>
</evidence>
<organism evidence="12 13">
    <name type="scientific">Salisediminibacterium beveridgei</name>
    <dbReference type="NCBI Taxonomy" id="632773"/>
    <lineage>
        <taxon>Bacteria</taxon>
        <taxon>Bacillati</taxon>
        <taxon>Bacillota</taxon>
        <taxon>Bacilli</taxon>
        <taxon>Bacillales</taxon>
        <taxon>Bacillaceae</taxon>
        <taxon>Salisediminibacterium</taxon>
    </lineage>
</organism>
<keyword evidence="3" id="KW-0444">Lipid biosynthesis</keyword>
<dbReference type="Pfam" id="PF00781">
    <property type="entry name" value="DAGK_cat"/>
    <property type="match status" value="1"/>
</dbReference>
<comment type="similarity">
    <text evidence="2">Belongs to the diacylglycerol/lipid kinase family.</text>
</comment>
<keyword evidence="9" id="KW-0594">Phospholipid biosynthesis</keyword>
<keyword evidence="6 12" id="KW-0418">Kinase</keyword>
<keyword evidence="13" id="KW-1185">Reference proteome</keyword>
<dbReference type="PATRIC" id="fig|632773.3.peg.1647"/>
<feature type="domain" description="DAGKc" evidence="11">
    <location>
        <begin position="1"/>
        <end position="131"/>
    </location>
</feature>
<dbReference type="EMBL" id="CP012502">
    <property type="protein sequence ID" value="AOM82925.1"/>
    <property type="molecule type" value="Genomic_DNA"/>
</dbReference>
<dbReference type="GO" id="GO:0005886">
    <property type="term" value="C:plasma membrane"/>
    <property type="evidence" value="ECO:0007669"/>
    <property type="project" value="TreeGrafter"/>
</dbReference>
<name>A0A1D7QV88_9BACI</name>
<dbReference type="RefSeq" id="WP_069364960.1">
    <property type="nucleotide sequence ID" value="NZ_CP012502.1"/>
</dbReference>
<dbReference type="Gene3D" id="2.60.200.40">
    <property type="match status" value="1"/>
</dbReference>
<evidence type="ECO:0000256" key="6">
    <source>
        <dbReference type="ARBA" id="ARBA00022777"/>
    </source>
</evidence>
<dbReference type="InterPro" id="IPR017438">
    <property type="entry name" value="ATP-NAD_kinase_N"/>
</dbReference>
<dbReference type="GO" id="GO:0005524">
    <property type="term" value="F:ATP binding"/>
    <property type="evidence" value="ECO:0007669"/>
    <property type="project" value="UniProtKB-KW"/>
</dbReference>
<proteinExistence type="inferred from homology"/>
<gene>
    <name evidence="12" type="primary">bmrU</name>
    <name evidence="12" type="ORF">BBEV_1564</name>
</gene>
<evidence type="ECO:0000313" key="13">
    <source>
        <dbReference type="Proteomes" id="UP000094463"/>
    </source>
</evidence>
<evidence type="ECO:0000256" key="7">
    <source>
        <dbReference type="ARBA" id="ARBA00022840"/>
    </source>
</evidence>
<dbReference type="STRING" id="632773.BBEV_1564"/>
<dbReference type="PANTHER" id="PTHR12358:SF107">
    <property type="entry name" value="LIPID KINASE BMRU-RELATED"/>
    <property type="match status" value="1"/>
</dbReference>
<evidence type="ECO:0000256" key="9">
    <source>
        <dbReference type="ARBA" id="ARBA00023209"/>
    </source>
</evidence>
<keyword evidence="8" id="KW-0443">Lipid metabolism</keyword>
<dbReference type="InterPro" id="IPR045540">
    <property type="entry name" value="YegS/DAGK_C"/>
</dbReference>
<evidence type="ECO:0000256" key="4">
    <source>
        <dbReference type="ARBA" id="ARBA00022679"/>
    </source>
</evidence>
<keyword evidence="10" id="KW-1208">Phospholipid metabolism</keyword>
<reference evidence="12 13" key="1">
    <citation type="submission" date="2015-08" db="EMBL/GenBank/DDBJ databases">
        <title>The complete genome sequence of Bacillus beveridgei MLTeJB.</title>
        <authorList>
            <person name="Hanson T.E."/>
            <person name="Mesa C."/>
            <person name="Basesman S.M."/>
            <person name="Oremland R.S."/>
        </authorList>
    </citation>
    <scope>NUCLEOTIDE SEQUENCE [LARGE SCALE GENOMIC DNA]</scope>
    <source>
        <strain evidence="12 13">MLTeJB</strain>
    </source>
</reference>
<dbReference type="InterPro" id="IPR016064">
    <property type="entry name" value="NAD/diacylglycerol_kinase_sf"/>
</dbReference>
<evidence type="ECO:0000313" key="12">
    <source>
        <dbReference type="EMBL" id="AOM82925.1"/>
    </source>
</evidence>
<dbReference type="AlphaFoldDB" id="A0A1D7QV88"/>
<comment type="cofactor">
    <cofactor evidence="1">
        <name>Mg(2+)</name>
        <dbReference type="ChEBI" id="CHEBI:18420"/>
    </cofactor>
</comment>
<dbReference type="SMART" id="SM00046">
    <property type="entry name" value="DAGKc"/>
    <property type="match status" value="1"/>
</dbReference>
<dbReference type="GO" id="GO:0004143">
    <property type="term" value="F:ATP-dependent diacylglycerol kinase activity"/>
    <property type="evidence" value="ECO:0007669"/>
    <property type="project" value="TreeGrafter"/>
</dbReference>
<evidence type="ECO:0000256" key="1">
    <source>
        <dbReference type="ARBA" id="ARBA00001946"/>
    </source>
</evidence>